<evidence type="ECO:0000313" key="2">
    <source>
        <dbReference type="Proteomes" id="UP000037696"/>
    </source>
</evidence>
<dbReference type="Proteomes" id="UP000037696">
    <property type="component" value="Unassembled WGS sequence"/>
</dbReference>
<evidence type="ECO:0000313" key="1">
    <source>
        <dbReference type="EMBL" id="KOS39609.1"/>
    </source>
</evidence>
<organism evidence="1 2">
    <name type="scientific">Penicillium nordicum</name>
    <dbReference type="NCBI Taxonomy" id="229535"/>
    <lineage>
        <taxon>Eukaryota</taxon>
        <taxon>Fungi</taxon>
        <taxon>Dikarya</taxon>
        <taxon>Ascomycota</taxon>
        <taxon>Pezizomycotina</taxon>
        <taxon>Eurotiomycetes</taxon>
        <taxon>Eurotiomycetidae</taxon>
        <taxon>Eurotiales</taxon>
        <taxon>Aspergillaceae</taxon>
        <taxon>Penicillium</taxon>
    </lineage>
</organism>
<gene>
    <name evidence="1" type="ORF">ACN38_g9553</name>
</gene>
<dbReference type="AlphaFoldDB" id="A0A0M9WCG7"/>
<protein>
    <submittedName>
        <fullName evidence="1">Uncharacterized protein</fullName>
    </submittedName>
</protein>
<dbReference type="EMBL" id="LHQQ01000196">
    <property type="protein sequence ID" value="KOS39609.1"/>
    <property type="molecule type" value="Genomic_DNA"/>
</dbReference>
<sequence length="81" mass="8770">MSYICEVTGFLSRTILSAQLNLAGIDGLTWSKLSLALCLTVVTTTRPPGIISKSLPKFALFTIFVFHFESDVSISTGRTSV</sequence>
<keyword evidence="2" id="KW-1185">Reference proteome</keyword>
<comment type="caution">
    <text evidence="1">The sequence shown here is derived from an EMBL/GenBank/DDBJ whole genome shotgun (WGS) entry which is preliminary data.</text>
</comment>
<reference evidence="1 2" key="1">
    <citation type="submission" date="2015-08" db="EMBL/GenBank/DDBJ databases">
        <title>Genome sequencing of Penicillium nordicum.</title>
        <authorList>
            <person name="Nguyen H.D."/>
            <person name="Seifert K.A."/>
        </authorList>
    </citation>
    <scope>NUCLEOTIDE SEQUENCE [LARGE SCALE GENOMIC DNA]</scope>
    <source>
        <strain evidence="1 2">DAOMC 185683</strain>
    </source>
</reference>
<proteinExistence type="predicted"/>
<name>A0A0M9WCG7_9EURO</name>
<accession>A0A0M9WCG7</accession>